<protein>
    <recommendedName>
        <fullName evidence="5">DUF3109 family protein</fullName>
    </recommendedName>
</protein>
<comment type="caution">
    <text evidence="3">The sequence shown here is derived from an EMBL/GenBank/DDBJ whole genome shotgun (WGS) entry which is preliminary data.</text>
</comment>
<comment type="similarity">
    <text evidence="1">Belongs to the Rv0495c family.</text>
</comment>
<dbReference type="EMBL" id="BAABJQ010000001">
    <property type="protein sequence ID" value="GAA5177849.1"/>
    <property type="molecule type" value="Genomic_DNA"/>
</dbReference>
<evidence type="ECO:0008006" key="5">
    <source>
        <dbReference type="Google" id="ProtNLM"/>
    </source>
</evidence>
<evidence type="ECO:0000256" key="1">
    <source>
        <dbReference type="ARBA" id="ARBA00093770"/>
    </source>
</evidence>
<dbReference type="Proteomes" id="UP001501570">
    <property type="component" value="Unassembled WGS sequence"/>
</dbReference>
<proteinExistence type="inferred from homology"/>
<evidence type="ECO:0000313" key="3">
    <source>
        <dbReference type="EMBL" id="GAA5177849.1"/>
    </source>
</evidence>
<dbReference type="InterPro" id="IPR021458">
    <property type="entry name" value="Rv0495c"/>
</dbReference>
<sequence length="329" mass="36270">MGRPRMGTGMCVDHQKMHGVGADVEDTESHAAYASPMSIRASVDDPTDPRSLEVGLDFPREWIEFPDPADPEHMIRADLTWLLSAWTCVFGKACHGIIKGRSGDGCCSHGAFFTDADDEKRTRESAKKLTPQTWQHYRRGFKNYTEMDTVDGTNPARRTATRDGGPCVFLNDADFAGGGGCALHAQALRDGAHPLEYKPDVCWQLPIRRDQDWATRPDGTKVLVSTITEFDRRGWGEGGHDLDWWCTSSPEAHVGAEPLYRSYEPELTALVGKAAYAKLAELCAARSELGLVAPHPASPQRKTIPVIASQPARNKTAERRQPAQARSKD</sequence>
<accession>A0ABP9RHG6</accession>
<feature type="compositionally biased region" description="Basic and acidic residues" evidence="2">
    <location>
        <begin position="315"/>
        <end position="329"/>
    </location>
</feature>
<dbReference type="Pfam" id="PF11307">
    <property type="entry name" value="DUF3109"/>
    <property type="match status" value="1"/>
</dbReference>
<keyword evidence="4" id="KW-1185">Reference proteome</keyword>
<reference evidence="4" key="1">
    <citation type="journal article" date="2019" name="Int. J. Syst. Evol. Microbiol.">
        <title>The Global Catalogue of Microorganisms (GCM) 10K type strain sequencing project: providing services to taxonomists for standard genome sequencing and annotation.</title>
        <authorList>
            <consortium name="The Broad Institute Genomics Platform"/>
            <consortium name="The Broad Institute Genome Sequencing Center for Infectious Disease"/>
            <person name="Wu L."/>
            <person name="Ma J."/>
        </authorList>
    </citation>
    <scope>NUCLEOTIDE SEQUENCE [LARGE SCALE GENOMIC DNA]</scope>
    <source>
        <strain evidence="4">JCM 18304</strain>
    </source>
</reference>
<evidence type="ECO:0000313" key="4">
    <source>
        <dbReference type="Proteomes" id="UP001501570"/>
    </source>
</evidence>
<evidence type="ECO:0000256" key="2">
    <source>
        <dbReference type="SAM" id="MobiDB-lite"/>
    </source>
</evidence>
<name>A0ABP9RHG6_9ACTN</name>
<feature type="region of interest" description="Disordered" evidence="2">
    <location>
        <begin position="294"/>
        <end position="329"/>
    </location>
</feature>
<organism evidence="3 4">
    <name type="scientific">Rugosimonospora acidiphila</name>
    <dbReference type="NCBI Taxonomy" id="556531"/>
    <lineage>
        <taxon>Bacteria</taxon>
        <taxon>Bacillati</taxon>
        <taxon>Actinomycetota</taxon>
        <taxon>Actinomycetes</taxon>
        <taxon>Micromonosporales</taxon>
        <taxon>Micromonosporaceae</taxon>
        <taxon>Rugosimonospora</taxon>
    </lineage>
</organism>
<gene>
    <name evidence="3" type="ORF">GCM10023322_03560</name>
</gene>